<sequence length="95" mass="11406">MKLTILFIVMQLLTLQVIQGNDLWQKQQEEKVERRQEMALYQEGELQELAHPLLTPCMRQCVKDMIPTTDRSEECQRYEREFDCSLHCVFKVPIY</sequence>
<keyword evidence="1" id="KW-0732">Signal</keyword>
<proteinExistence type="predicted"/>
<evidence type="ECO:0000313" key="2">
    <source>
        <dbReference type="Proteomes" id="UP001652661"/>
    </source>
</evidence>
<dbReference type="AlphaFoldDB" id="A0A6P4JF38"/>
<dbReference type="GeneID" id="108082373"/>
<reference evidence="3" key="2">
    <citation type="submission" date="2025-08" db="UniProtKB">
        <authorList>
            <consortium name="RefSeq"/>
        </authorList>
    </citation>
    <scope>IDENTIFICATION</scope>
    <source>
        <strain evidence="3">14028-0561.14</strain>
        <tissue evidence="3">Whole fly</tissue>
    </source>
</reference>
<organism evidence="2 3">
    <name type="scientific">Drosophila kikkawai</name>
    <name type="common">Fruit fly</name>
    <dbReference type="NCBI Taxonomy" id="30033"/>
    <lineage>
        <taxon>Eukaryota</taxon>
        <taxon>Metazoa</taxon>
        <taxon>Ecdysozoa</taxon>
        <taxon>Arthropoda</taxon>
        <taxon>Hexapoda</taxon>
        <taxon>Insecta</taxon>
        <taxon>Pterygota</taxon>
        <taxon>Neoptera</taxon>
        <taxon>Endopterygota</taxon>
        <taxon>Diptera</taxon>
        <taxon>Brachycera</taxon>
        <taxon>Muscomorpha</taxon>
        <taxon>Ephydroidea</taxon>
        <taxon>Drosophilidae</taxon>
        <taxon>Drosophila</taxon>
        <taxon>Sophophora</taxon>
    </lineage>
</organism>
<dbReference type="RefSeq" id="XP_017033203.1">
    <property type="nucleotide sequence ID" value="XM_017177714.3"/>
</dbReference>
<keyword evidence="2" id="KW-1185">Reference proteome</keyword>
<gene>
    <name evidence="3" type="primary">LOC108082373</name>
</gene>
<feature type="signal peptide" evidence="1">
    <location>
        <begin position="1"/>
        <end position="20"/>
    </location>
</feature>
<dbReference type="Proteomes" id="UP001652661">
    <property type="component" value="Chromosome 2R"/>
</dbReference>
<evidence type="ECO:0000313" key="3">
    <source>
        <dbReference type="RefSeq" id="XP_017033203.1"/>
    </source>
</evidence>
<feature type="chain" id="PRO_5028459529" evidence="1">
    <location>
        <begin position="21"/>
        <end position="95"/>
    </location>
</feature>
<accession>A0A6P4JF38</accession>
<protein>
    <submittedName>
        <fullName evidence="3">Uncharacterized protein</fullName>
    </submittedName>
</protein>
<reference evidence="2" key="1">
    <citation type="submission" date="2025-05" db="UniProtKB">
        <authorList>
            <consortium name="RefSeq"/>
        </authorList>
    </citation>
    <scope>NUCLEOTIDE SEQUENCE [LARGE SCALE GENOMIC DNA]</scope>
    <source>
        <strain evidence="2">14028-0561.14</strain>
    </source>
</reference>
<name>A0A6P4JF38_DROKI</name>
<dbReference type="OrthoDB" id="7858700at2759"/>
<evidence type="ECO:0000256" key="1">
    <source>
        <dbReference type="SAM" id="SignalP"/>
    </source>
</evidence>